<reference evidence="2" key="1">
    <citation type="submission" date="2012-04" db="EMBL/GenBank/DDBJ databases">
        <title>The Genome Sequence of Loa loa.</title>
        <authorList>
            <consortium name="The Broad Institute Genome Sequencing Platform"/>
            <consortium name="Broad Institute Genome Sequencing Center for Infectious Disease"/>
            <person name="Nutman T.B."/>
            <person name="Fink D.L."/>
            <person name="Russ C."/>
            <person name="Young S."/>
            <person name="Zeng Q."/>
            <person name="Gargeya S."/>
            <person name="Alvarado L."/>
            <person name="Berlin A."/>
            <person name="Chapman S.B."/>
            <person name="Chen Z."/>
            <person name="Freedman E."/>
            <person name="Gellesch M."/>
            <person name="Goldberg J."/>
            <person name="Griggs A."/>
            <person name="Gujja S."/>
            <person name="Heilman E.R."/>
            <person name="Heiman D."/>
            <person name="Howarth C."/>
            <person name="Mehta T."/>
            <person name="Neiman D."/>
            <person name="Pearson M."/>
            <person name="Roberts A."/>
            <person name="Saif S."/>
            <person name="Shea T."/>
            <person name="Shenoy N."/>
            <person name="Sisk P."/>
            <person name="Stolte C."/>
            <person name="Sykes S."/>
            <person name="White J."/>
            <person name="Yandava C."/>
            <person name="Haas B."/>
            <person name="Henn M.R."/>
            <person name="Nusbaum C."/>
            <person name="Birren B."/>
        </authorList>
    </citation>
    <scope>NUCLEOTIDE SEQUENCE [LARGE SCALE GENOMIC DNA]</scope>
</reference>
<dbReference type="GeneID" id="9951121"/>
<dbReference type="CTD" id="9951121"/>
<keyword evidence="1" id="KW-0812">Transmembrane</keyword>
<evidence type="ECO:0000256" key="1">
    <source>
        <dbReference type="SAM" id="Phobius"/>
    </source>
</evidence>
<dbReference type="AlphaFoldDB" id="A0A1S0TKH1"/>
<gene>
    <name evidence="2" type="ORF">LOAG_13651</name>
</gene>
<name>A0A1S0TKH1_LOALO</name>
<organism evidence="2">
    <name type="scientific">Loa loa</name>
    <name type="common">Eye worm</name>
    <name type="synonym">Filaria loa</name>
    <dbReference type="NCBI Taxonomy" id="7209"/>
    <lineage>
        <taxon>Eukaryota</taxon>
        <taxon>Metazoa</taxon>
        <taxon>Ecdysozoa</taxon>
        <taxon>Nematoda</taxon>
        <taxon>Chromadorea</taxon>
        <taxon>Rhabditida</taxon>
        <taxon>Spirurina</taxon>
        <taxon>Spiruromorpha</taxon>
        <taxon>Filarioidea</taxon>
        <taxon>Onchocercidae</taxon>
        <taxon>Loa</taxon>
    </lineage>
</organism>
<dbReference type="OrthoDB" id="5872148at2759"/>
<feature type="transmembrane region" description="Helical" evidence="1">
    <location>
        <begin position="74"/>
        <end position="96"/>
    </location>
</feature>
<accession>A0A1S0TKH1</accession>
<feature type="non-terminal residue" evidence="2">
    <location>
        <position position="111"/>
    </location>
</feature>
<keyword evidence="1" id="KW-1133">Transmembrane helix</keyword>
<dbReference type="RefSeq" id="XP_003149204.1">
    <property type="nucleotide sequence ID" value="XM_003149156.1"/>
</dbReference>
<protein>
    <submittedName>
        <fullName evidence="2">Uncharacterized protein</fullName>
    </submittedName>
</protein>
<dbReference type="EMBL" id="JH712754">
    <property type="protein sequence ID" value="EFO14866.1"/>
    <property type="molecule type" value="Genomic_DNA"/>
</dbReference>
<dbReference type="InParanoid" id="A0A1S0TKH1"/>
<evidence type="ECO:0000313" key="2">
    <source>
        <dbReference type="EMBL" id="EFO14866.1"/>
    </source>
</evidence>
<proteinExistence type="predicted"/>
<sequence>MLQHKAYPNYSLASSIHSEKTLSEERLAPKILLLVEFTGLPMVTCKTNVAPGLVVVPSIVQCICMVDSSAQSQIIAMCCIYTPLINSFNMVLLFMYRQKDFRNAAIHGLKW</sequence>
<keyword evidence="1" id="KW-0472">Membrane</keyword>
<dbReference type="KEGG" id="loa:LOAG_13651"/>